<feature type="domain" description="NAD(P)-binding" evidence="4">
    <location>
        <begin position="14"/>
        <end position="132"/>
    </location>
</feature>
<dbReference type="GO" id="GO:0016491">
    <property type="term" value="F:oxidoreductase activity"/>
    <property type="evidence" value="ECO:0007669"/>
    <property type="project" value="UniProtKB-KW"/>
</dbReference>
<dbReference type="SUPFAM" id="SSF51735">
    <property type="entry name" value="NAD(P)-binding Rossmann-fold domains"/>
    <property type="match status" value="1"/>
</dbReference>
<evidence type="ECO:0000256" key="2">
    <source>
        <dbReference type="ARBA" id="ARBA00022857"/>
    </source>
</evidence>
<name>A0A0F7ZIP0_9HYPO</name>
<dbReference type="EMBL" id="KQ030531">
    <property type="protein sequence ID" value="KJZ73886.1"/>
    <property type="molecule type" value="Genomic_DNA"/>
</dbReference>
<keyword evidence="2" id="KW-0521">NADP</keyword>
<evidence type="ECO:0000313" key="6">
    <source>
        <dbReference type="Proteomes" id="UP000054481"/>
    </source>
</evidence>
<evidence type="ECO:0000313" key="5">
    <source>
        <dbReference type="EMBL" id="KJZ73886.1"/>
    </source>
</evidence>
<sequence>MAPIRQGRNIALVGASGNVGQQTLEALSAHKVHNITVIARTESTTEFPAGVTVKKGSFQDNDFLEGALEGQDVLVLQLAAPAMHLQDAFIQAAAKKGVKYVLPTEWGSDPSAPLVEKLPMIRDKRKKRQLIEDLGVSSWIAVVNNLWYDYCLPAGLLGIDVAARKATLWDGGATKTSLSTVRSAGAATAELLGFPDAELARYRNSSFYVSSLHASQGEILESVMRATGSTRADWTITERSLDEVLAEADRLAAESDELGSLMAKFFALHFAEGQGGDFSHKVVDLSGFGIEALDLDAVTEQVVRRLKIATEL</sequence>
<protein>
    <recommendedName>
        <fullName evidence="4">NAD(P)-binding domain-containing protein</fullName>
    </recommendedName>
</protein>
<dbReference type="InterPro" id="IPR036291">
    <property type="entry name" value="NAD(P)-bd_dom_sf"/>
</dbReference>
<dbReference type="Gene3D" id="3.90.25.10">
    <property type="entry name" value="UDP-galactose 4-epimerase, domain 1"/>
    <property type="match status" value="1"/>
</dbReference>
<organism evidence="5 6">
    <name type="scientific">Hirsutella minnesotensis 3608</name>
    <dbReference type="NCBI Taxonomy" id="1043627"/>
    <lineage>
        <taxon>Eukaryota</taxon>
        <taxon>Fungi</taxon>
        <taxon>Dikarya</taxon>
        <taxon>Ascomycota</taxon>
        <taxon>Pezizomycotina</taxon>
        <taxon>Sordariomycetes</taxon>
        <taxon>Hypocreomycetidae</taxon>
        <taxon>Hypocreales</taxon>
        <taxon>Ophiocordycipitaceae</taxon>
        <taxon>Hirsutella</taxon>
    </lineage>
</organism>
<dbReference type="OrthoDB" id="419598at2759"/>
<evidence type="ECO:0000256" key="1">
    <source>
        <dbReference type="ARBA" id="ARBA00005725"/>
    </source>
</evidence>
<dbReference type="Gene3D" id="3.40.50.720">
    <property type="entry name" value="NAD(P)-binding Rossmann-like Domain"/>
    <property type="match status" value="1"/>
</dbReference>
<dbReference type="PANTHER" id="PTHR47706:SF7">
    <property type="entry name" value="CIPA-LIKE, PUTATIVE (AFU_ORTHOLOGUE AFUA_1G01630)-RELATED"/>
    <property type="match status" value="1"/>
</dbReference>
<evidence type="ECO:0000259" key="4">
    <source>
        <dbReference type="Pfam" id="PF13460"/>
    </source>
</evidence>
<accession>A0A0F7ZIP0</accession>
<comment type="similarity">
    <text evidence="1">Belongs to the NmrA-type oxidoreductase family. Isoflavone reductase subfamily.</text>
</comment>
<dbReference type="AlphaFoldDB" id="A0A0F7ZIP0"/>
<evidence type="ECO:0000256" key="3">
    <source>
        <dbReference type="ARBA" id="ARBA00023002"/>
    </source>
</evidence>
<keyword evidence="3" id="KW-0560">Oxidoreductase</keyword>
<dbReference type="InterPro" id="IPR016040">
    <property type="entry name" value="NAD(P)-bd_dom"/>
</dbReference>
<reference evidence="5 6" key="1">
    <citation type="journal article" date="2014" name="Genome Biol. Evol.">
        <title>Comparative genomics and transcriptomics analyses reveal divergent lifestyle features of nematode endoparasitic fungus Hirsutella minnesotensis.</title>
        <authorList>
            <person name="Lai Y."/>
            <person name="Liu K."/>
            <person name="Zhang X."/>
            <person name="Zhang X."/>
            <person name="Li K."/>
            <person name="Wang N."/>
            <person name="Shu C."/>
            <person name="Wu Y."/>
            <person name="Wang C."/>
            <person name="Bushley K.E."/>
            <person name="Xiang M."/>
            <person name="Liu X."/>
        </authorList>
    </citation>
    <scope>NUCLEOTIDE SEQUENCE [LARGE SCALE GENOMIC DNA]</scope>
    <source>
        <strain evidence="5 6">3608</strain>
    </source>
</reference>
<gene>
    <name evidence="5" type="ORF">HIM_06779</name>
</gene>
<dbReference type="Proteomes" id="UP000054481">
    <property type="component" value="Unassembled WGS sequence"/>
</dbReference>
<keyword evidence="6" id="KW-1185">Reference proteome</keyword>
<dbReference type="Pfam" id="PF13460">
    <property type="entry name" value="NAD_binding_10"/>
    <property type="match status" value="1"/>
</dbReference>
<proteinExistence type="inferred from homology"/>
<dbReference type="InterPro" id="IPR051609">
    <property type="entry name" value="NmrA/Isoflavone_reductase-like"/>
</dbReference>
<dbReference type="PANTHER" id="PTHR47706">
    <property type="entry name" value="NMRA-LIKE FAMILY PROTEIN"/>
    <property type="match status" value="1"/>
</dbReference>